<comment type="subcellular location">
    <subcellularLocation>
        <location evidence="1">Cytoplasm</location>
    </subcellularLocation>
</comment>
<feature type="compositionally biased region" description="Low complexity" evidence="8">
    <location>
        <begin position="364"/>
        <end position="379"/>
    </location>
</feature>
<dbReference type="GO" id="GO:0030125">
    <property type="term" value="C:clathrin vesicle coat"/>
    <property type="evidence" value="ECO:0007669"/>
    <property type="project" value="TreeGrafter"/>
</dbReference>
<evidence type="ECO:0000313" key="11">
    <source>
        <dbReference type="Proteomes" id="UP001152759"/>
    </source>
</evidence>
<dbReference type="PANTHER" id="PTHR12276">
    <property type="entry name" value="EPSIN/ENT-RELATED"/>
    <property type="match status" value="1"/>
</dbReference>
<feature type="compositionally biased region" description="Polar residues" evidence="8">
    <location>
        <begin position="496"/>
        <end position="506"/>
    </location>
</feature>
<dbReference type="SUPFAM" id="SSF48464">
    <property type="entry name" value="ENTH/VHS domain"/>
    <property type="match status" value="1"/>
</dbReference>
<dbReference type="GO" id="GO:0005543">
    <property type="term" value="F:phospholipid binding"/>
    <property type="evidence" value="ECO:0007669"/>
    <property type="project" value="TreeGrafter"/>
</dbReference>
<dbReference type="GO" id="GO:0006897">
    <property type="term" value="P:endocytosis"/>
    <property type="evidence" value="ECO:0007669"/>
    <property type="project" value="TreeGrafter"/>
</dbReference>
<reference evidence="10" key="1">
    <citation type="submission" date="2021-12" db="EMBL/GenBank/DDBJ databases">
        <authorList>
            <person name="King R."/>
        </authorList>
    </citation>
    <scope>NUCLEOTIDE SEQUENCE</scope>
</reference>
<evidence type="ECO:0000256" key="6">
    <source>
        <dbReference type="ARBA" id="ARBA00023121"/>
    </source>
</evidence>
<dbReference type="InterPro" id="IPR003903">
    <property type="entry name" value="UIM_dom"/>
</dbReference>
<comment type="similarity">
    <text evidence="2">Belongs to the epsin family.</text>
</comment>
<dbReference type="InterPro" id="IPR008942">
    <property type="entry name" value="ENTH_VHS"/>
</dbReference>
<keyword evidence="5" id="KW-0677">Repeat</keyword>
<dbReference type="PROSITE" id="PS50330">
    <property type="entry name" value="UIM"/>
    <property type="match status" value="1"/>
</dbReference>
<evidence type="ECO:0000256" key="4">
    <source>
        <dbReference type="ARBA" id="ARBA00022553"/>
    </source>
</evidence>
<dbReference type="GO" id="GO:0005886">
    <property type="term" value="C:plasma membrane"/>
    <property type="evidence" value="ECO:0007669"/>
    <property type="project" value="TreeGrafter"/>
</dbReference>
<proteinExistence type="inferred from homology"/>
<keyword evidence="11" id="KW-1185">Reference proteome</keyword>
<keyword evidence="7" id="KW-0175">Coiled coil</keyword>
<dbReference type="FunFam" id="1.25.40.90:FF:000002">
    <property type="entry name" value="epsin-2 isoform X1"/>
    <property type="match status" value="1"/>
</dbReference>
<dbReference type="GO" id="GO:0005768">
    <property type="term" value="C:endosome"/>
    <property type="evidence" value="ECO:0007669"/>
    <property type="project" value="TreeGrafter"/>
</dbReference>
<dbReference type="PROSITE" id="PS50942">
    <property type="entry name" value="ENTH"/>
    <property type="match status" value="1"/>
</dbReference>
<feature type="compositionally biased region" description="Polar residues" evidence="8">
    <location>
        <begin position="513"/>
        <end position="543"/>
    </location>
</feature>
<dbReference type="Pfam" id="PF01417">
    <property type="entry name" value="ENTH"/>
    <property type="match status" value="1"/>
</dbReference>
<feature type="region of interest" description="Disordered" evidence="8">
    <location>
        <begin position="401"/>
        <end position="452"/>
    </location>
</feature>
<sequence>MSSFNTLFFCDSSRQRANSATMTPPVFMKKQREDIQVNVAGLRRNLKNLAHNYSDAQIKVREATSNDPWGPDSKLCSEIADLTYNVVAFTEIMAMVWKRLNDHGKNWRHVYKALVLLDYLIKTGTEKVAQQCKENIYAIQTLRDFQYMEENNKDRGQSVREKAKHLVILLQDEEKLKSERMRAMKAKERLAQNATGFGSDGSSVHAWNTCEAESPKNDLECARPQTVGEEELQLQLAIAMSREEAEQEEQKKRSDDVRLQLALSQSENEFKQIQKPSQSSHMLDLLDVAIDSVNNANASNVDPWGMTKPTASLGNLPKSQNDSWSSPGAGAPAQDPWAPVPAQSVQKPDPWSPTLPQSASRPVAASDPWAAPSLSSLSPTDNDSTIDEFAAISKRNVHNNCNNINNSSNSNSNGNNNNNLIQSDPFDLNGLSDDLLSVSPNQQQPARKTPHSFLGENSALVNLDNLVSPAPPPIPALPVQSRTASLVNPFSTVDSIQPGVNNSSFQRMGPSPLSFNQLSTQQPLSSGLPQPLIPQQQANPFLS</sequence>
<feature type="region of interest" description="Disordered" evidence="8">
    <location>
        <begin position="297"/>
        <end position="383"/>
    </location>
</feature>
<evidence type="ECO:0000259" key="9">
    <source>
        <dbReference type="PROSITE" id="PS50942"/>
    </source>
</evidence>
<dbReference type="Gene3D" id="1.25.40.90">
    <property type="match status" value="1"/>
</dbReference>
<evidence type="ECO:0000256" key="3">
    <source>
        <dbReference type="ARBA" id="ARBA00022490"/>
    </source>
</evidence>
<keyword evidence="3" id="KW-0963">Cytoplasm</keyword>
<keyword evidence="6" id="KW-0446">Lipid-binding</keyword>
<dbReference type="AlphaFoldDB" id="A0A9P0G406"/>
<dbReference type="Proteomes" id="UP001152759">
    <property type="component" value="Chromosome 4"/>
</dbReference>
<evidence type="ECO:0000256" key="5">
    <source>
        <dbReference type="ARBA" id="ARBA00022737"/>
    </source>
</evidence>
<accession>A0A9P0G406</accession>
<organism evidence="10 11">
    <name type="scientific">Bemisia tabaci</name>
    <name type="common">Sweetpotato whitefly</name>
    <name type="synonym">Aleurodes tabaci</name>
    <dbReference type="NCBI Taxonomy" id="7038"/>
    <lineage>
        <taxon>Eukaryota</taxon>
        <taxon>Metazoa</taxon>
        <taxon>Ecdysozoa</taxon>
        <taxon>Arthropoda</taxon>
        <taxon>Hexapoda</taxon>
        <taxon>Insecta</taxon>
        <taxon>Pterygota</taxon>
        <taxon>Neoptera</taxon>
        <taxon>Paraneoptera</taxon>
        <taxon>Hemiptera</taxon>
        <taxon>Sternorrhyncha</taxon>
        <taxon>Aleyrodoidea</taxon>
        <taxon>Aleyrodidae</taxon>
        <taxon>Aleyrodinae</taxon>
        <taxon>Bemisia</taxon>
    </lineage>
</organism>
<dbReference type="SMART" id="SM00273">
    <property type="entry name" value="ENTH"/>
    <property type="match status" value="1"/>
</dbReference>
<dbReference type="GO" id="GO:0030276">
    <property type="term" value="F:clathrin binding"/>
    <property type="evidence" value="ECO:0007669"/>
    <property type="project" value="TreeGrafter"/>
</dbReference>
<protein>
    <recommendedName>
        <fullName evidence="9">ENTH domain-containing protein</fullName>
    </recommendedName>
</protein>
<feature type="compositionally biased region" description="Polar residues" evidence="8">
    <location>
        <begin position="309"/>
        <end position="326"/>
    </location>
</feature>
<evidence type="ECO:0000313" key="10">
    <source>
        <dbReference type="EMBL" id="CAH0770851.1"/>
    </source>
</evidence>
<evidence type="ECO:0000256" key="7">
    <source>
        <dbReference type="SAM" id="Coils"/>
    </source>
</evidence>
<dbReference type="SMART" id="SM00726">
    <property type="entry name" value="UIM"/>
    <property type="match status" value="2"/>
</dbReference>
<evidence type="ECO:0000256" key="8">
    <source>
        <dbReference type="SAM" id="MobiDB-lite"/>
    </source>
</evidence>
<feature type="compositionally biased region" description="Low complexity" evidence="8">
    <location>
        <begin position="401"/>
        <end position="419"/>
    </location>
</feature>
<evidence type="ECO:0000256" key="1">
    <source>
        <dbReference type="ARBA" id="ARBA00004496"/>
    </source>
</evidence>
<feature type="coiled-coil region" evidence="7">
    <location>
        <begin position="32"/>
        <end position="66"/>
    </location>
</feature>
<name>A0A9P0G406_BEMTA</name>
<dbReference type="EMBL" id="OU963865">
    <property type="protein sequence ID" value="CAH0770851.1"/>
    <property type="molecule type" value="Genomic_DNA"/>
</dbReference>
<dbReference type="CDD" id="cd16990">
    <property type="entry name" value="ENTH_Epsin"/>
    <property type="match status" value="1"/>
</dbReference>
<dbReference type="InterPro" id="IPR013809">
    <property type="entry name" value="ENTH"/>
</dbReference>
<evidence type="ECO:0000256" key="2">
    <source>
        <dbReference type="ARBA" id="ARBA00010130"/>
    </source>
</evidence>
<feature type="domain" description="ENTH" evidence="9">
    <location>
        <begin position="48"/>
        <end position="180"/>
    </location>
</feature>
<feature type="region of interest" description="Disordered" evidence="8">
    <location>
        <begin position="496"/>
        <end position="543"/>
    </location>
</feature>
<gene>
    <name evidence="10" type="ORF">BEMITA_LOCUS7672</name>
</gene>
<keyword evidence="4" id="KW-0597">Phosphoprotein</keyword>
<dbReference type="PANTHER" id="PTHR12276:SF115">
    <property type="entry name" value="FI19443P1"/>
    <property type="match status" value="1"/>
</dbReference>